<evidence type="ECO:0000256" key="6">
    <source>
        <dbReference type="SAM" id="Phobius"/>
    </source>
</evidence>
<feature type="transmembrane region" description="Helical" evidence="6">
    <location>
        <begin position="37"/>
        <end position="58"/>
    </location>
</feature>
<evidence type="ECO:0000256" key="4">
    <source>
        <dbReference type="ARBA" id="ARBA00022989"/>
    </source>
</evidence>
<dbReference type="GO" id="GO:0005886">
    <property type="term" value="C:plasma membrane"/>
    <property type="evidence" value="ECO:0007669"/>
    <property type="project" value="TreeGrafter"/>
</dbReference>
<keyword evidence="8" id="KW-1185">Reference proteome</keyword>
<keyword evidence="5 6" id="KW-0472">Membrane</keyword>
<keyword evidence="4 6" id="KW-1133">Transmembrane helix</keyword>
<gene>
    <name evidence="7" type="ORF">FCL40_05120</name>
</gene>
<dbReference type="Proteomes" id="UP000305674">
    <property type="component" value="Unassembled WGS sequence"/>
</dbReference>
<keyword evidence="3 6" id="KW-0812">Transmembrane</keyword>
<evidence type="ECO:0000313" key="8">
    <source>
        <dbReference type="Proteomes" id="UP000305674"/>
    </source>
</evidence>
<evidence type="ECO:0000313" key="7">
    <source>
        <dbReference type="EMBL" id="TKB50532.1"/>
    </source>
</evidence>
<reference evidence="7 8" key="1">
    <citation type="submission" date="2019-04" db="EMBL/GenBank/DDBJ databases">
        <authorList>
            <person name="Hwang J.C."/>
        </authorList>
    </citation>
    <scope>NUCLEOTIDE SEQUENCE [LARGE SCALE GENOMIC DNA]</scope>
    <source>
        <strain evidence="7 8">IMCC35001</strain>
    </source>
</reference>
<feature type="transmembrane region" description="Helical" evidence="6">
    <location>
        <begin position="94"/>
        <end position="115"/>
    </location>
</feature>
<dbReference type="OrthoDB" id="9791807at2"/>
<proteinExistence type="inferred from homology"/>
<evidence type="ECO:0000256" key="5">
    <source>
        <dbReference type="ARBA" id="ARBA00023136"/>
    </source>
</evidence>
<organism evidence="7 8">
    <name type="scientific">Ferrimonas sediminicola</name>
    <dbReference type="NCBI Taxonomy" id="2569538"/>
    <lineage>
        <taxon>Bacteria</taxon>
        <taxon>Pseudomonadati</taxon>
        <taxon>Pseudomonadota</taxon>
        <taxon>Gammaproteobacteria</taxon>
        <taxon>Alteromonadales</taxon>
        <taxon>Ferrimonadaceae</taxon>
        <taxon>Ferrimonas</taxon>
    </lineage>
</organism>
<comment type="subcellular location">
    <subcellularLocation>
        <location evidence="1">Membrane</location>
        <topology evidence="1">Multi-pass membrane protein</topology>
    </subcellularLocation>
</comment>
<feature type="transmembrane region" description="Helical" evidence="6">
    <location>
        <begin position="127"/>
        <end position="147"/>
    </location>
</feature>
<evidence type="ECO:0000256" key="2">
    <source>
        <dbReference type="ARBA" id="ARBA00005268"/>
    </source>
</evidence>
<comment type="caution">
    <text evidence="7">The sequence shown here is derived from an EMBL/GenBank/DDBJ whole genome shotgun (WGS) entry which is preliminary data.</text>
</comment>
<dbReference type="Pfam" id="PF03649">
    <property type="entry name" value="UPF0014"/>
    <property type="match status" value="1"/>
</dbReference>
<feature type="transmembrane region" description="Helical" evidence="6">
    <location>
        <begin position="7"/>
        <end position="25"/>
    </location>
</feature>
<comment type="similarity">
    <text evidence="2">Belongs to the UPF0014 family.</text>
</comment>
<dbReference type="InterPro" id="IPR005226">
    <property type="entry name" value="UPF0014_fam"/>
</dbReference>
<feature type="transmembrane region" description="Helical" evidence="6">
    <location>
        <begin position="64"/>
        <end position="82"/>
    </location>
</feature>
<evidence type="ECO:0000256" key="1">
    <source>
        <dbReference type="ARBA" id="ARBA00004141"/>
    </source>
</evidence>
<dbReference type="EMBL" id="SWCI01000002">
    <property type="protein sequence ID" value="TKB50532.1"/>
    <property type="molecule type" value="Genomic_DNA"/>
</dbReference>
<dbReference type="RefSeq" id="WP_136851991.1">
    <property type="nucleotide sequence ID" value="NZ_SWCI01000002.1"/>
</dbReference>
<accession>A0A4U1BGR4</accession>
<feature type="transmembrane region" description="Helical" evidence="6">
    <location>
        <begin position="225"/>
        <end position="246"/>
    </location>
</feature>
<dbReference type="PANTHER" id="PTHR30028">
    <property type="entry name" value="UPF0014 INNER MEMBRANE PROTEIN YBBM-RELATED"/>
    <property type="match status" value="1"/>
</dbReference>
<name>A0A4U1BGR4_9GAMM</name>
<evidence type="ECO:0000256" key="3">
    <source>
        <dbReference type="ARBA" id="ARBA00022692"/>
    </source>
</evidence>
<sequence length="266" mass="27920">MNQVVDIPWWQLALFLSVLAVPLYINHKFRLGLGREGGIAVGRMLVQLALVGFYLNTLFALDSLWLNLGWILLMVVVGAHSVTGKSRMPLKRVMLPVAAGLALVVIPLLGLMLMALIRPEPVLGARYMIPLAGMLLGNSLGANVIALQRLGASFQERAGEYEGALALGARPTVAAADFVSESLAAAQGPILATTATTGLVTLPGMMTGQILGGADPIVAIKYQMVIMVAVLVMTSVSVAVTLSLALPRLVSDTGKVNLGCSRPSSP</sequence>
<dbReference type="AlphaFoldDB" id="A0A4U1BGR4"/>
<dbReference type="PANTHER" id="PTHR30028:SF0">
    <property type="entry name" value="PROTEIN ALUMINUM SENSITIVE 3"/>
    <property type="match status" value="1"/>
</dbReference>
<protein>
    <submittedName>
        <fullName evidence="7">ABC transporter permease</fullName>
    </submittedName>
</protein>